<dbReference type="AlphaFoldDB" id="A0A023X7Y9"/>
<dbReference type="KEGG" id="rrd:RradSPS_2891"/>
<keyword evidence="1" id="KW-0614">Plasmid</keyword>
<evidence type="ECO:0000313" key="2">
    <source>
        <dbReference type="EMBL" id="MDX5895433.1"/>
    </source>
</evidence>
<dbReference type="EMBL" id="JAWXXX010000002">
    <property type="protein sequence ID" value="MDX5895433.1"/>
    <property type="molecule type" value="Genomic_DNA"/>
</dbReference>
<dbReference type="RefSeq" id="WP_041338664.1">
    <property type="nucleotide sequence ID" value="NZ_CP007515.1"/>
</dbReference>
<dbReference type="Proteomes" id="UP000025229">
    <property type="component" value="Plasmid 1"/>
</dbReference>
<evidence type="ECO:0000313" key="1">
    <source>
        <dbReference type="EMBL" id="AHY48174.1"/>
    </source>
</evidence>
<evidence type="ECO:0000313" key="3">
    <source>
        <dbReference type="Proteomes" id="UP000025229"/>
    </source>
</evidence>
<gene>
    <name evidence="1" type="ORF">RradSPS_2891</name>
    <name evidence="2" type="ORF">SIL72_15505</name>
</gene>
<reference evidence="2" key="2">
    <citation type="submission" date="2023-11" db="EMBL/GenBank/DDBJ databases">
        <title>MicrobeMod: A computational toolkit for identifying prokaryotic methylation and restriction-modification with nanopore sequencing.</title>
        <authorList>
            <person name="Crits-Christoph A."/>
            <person name="Kang S.C."/>
            <person name="Lee H."/>
            <person name="Ostrov N."/>
        </authorList>
    </citation>
    <scope>NUCLEOTIDE SEQUENCE</scope>
    <source>
        <strain evidence="2">ATCC 51242</strain>
    </source>
</reference>
<dbReference type="PROSITE" id="PS51257">
    <property type="entry name" value="PROKAR_LIPOPROTEIN"/>
    <property type="match status" value="1"/>
</dbReference>
<accession>A0A023X7Y9</accession>
<reference evidence="1 3" key="1">
    <citation type="submission" date="2014-03" db="EMBL/GenBank/DDBJ databases">
        <title>Complete genome sequence of the Radio-Resistant Rubrobacter radiotolerans RSPS-4.</title>
        <authorList>
            <person name="Egas C.C."/>
            <person name="Barroso C.C."/>
            <person name="Froufe H.J.C."/>
            <person name="Pacheco J.J."/>
            <person name="Albuquerque L.L."/>
            <person name="da Costa M.M.S."/>
        </authorList>
    </citation>
    <scope>NUCLEOTIDE SEQUENCE [LARGE SCALE GENOMIC DNA]</scope>
    <source>
        <strain evidence="1 3">RSPS-4</strain>
        <plasmid evidence="1 3">1</plasmid>
    </source>
</reference>
<dbReference type="HOGENOM" id="CLU_1524045_0_0_11"/>
<keyword evidence="3" id="KW-1185">Reference proteome</keyword>
<dbReference type="EMBL" id="CP007515">
    <property type="protein sequence ID" value="AHY48174.1"/>
    <property type="molecule type" value="Genomic_DNA"/>
</dbReference>
<name>A0A023X7Y9_RUBRA</name>
<proteinExistence type="predicted"/>
<sequence length="176" mass="18270">MASGLGRRAGNLRRGALASALLFLLAVVLVGCAQIVGGGETPPPRTPTGTLGQCASQETTASREGNLPEENVVQVRVGGDSGLQYVGRICTRFENTPVGGYVPEEFPLTTAGDAPYPPRVEAIVRKEEGTDGTLTVAVVDNEGRPLASAEAGPGEAEVRLEWSAERNPPPEQGPPV</sequence>
<organism evidence="1 3">
    <name type="scientific">Rubrobacter radiotolerans</name>
    <name type="common">Arthrobacter radiotolerans</name>
    <dbReference type="NCBI Taxonomy" id="42256"/>
    <lineage>
        <taxon>Bacteria</taxon>
        <taxon>Bacillati</taxon>
        <taxon>Actinomycetota</taxon>
        <taxon>Rubrobacteria</taxon>
        <taxon>Rubrobacterales</taxon>
        <taxon>Rubrobacteraceae</taxon>
        <taxon>Rubrobacter</taxon>
    </lineage>
</organism>
<protein>
    <submittedName>
        <fullName evidence="1">Uncharacterized protein</fullName>
    </submittedName>
</protein>
<dbReference type="Proteomes" id="UP001281130">
    <property type="component" value="Unassembled WGS sequence"/>
</dbReference>
<geneLocation type="plasmid" evidence="1">
    <name>1</name>
</geneLocation>